<dbReference type="InterPro" id="IPR012099">
    <property type="entry name" value="Midasin"/>
</dbReference>
<dbReference type="InterPro" id="IPR002035">
    <property type="entry name" value="VWF_A"/>
</dbReference>
<dbReference type="SMART" id="SM00382">
    <property type="entry name" value="AAA"/>
    <property type="match status" value="5"/>
</dbReference>
<dbReference type="InterPro" id="IPR011704">
    <property type="entry name" value="ATPase_dyneun-rel_AAA"/>
</dbReference>
<dbReference type="PIRSF" id="PIRSF010340">
    <property type="entry name" value="Midasin"/>
    <property type="match status" value="1"/>
</dbReference>
<dbReference type="GO" id="GO:0005654">
    <property type="term" value="C:nucleoplasm"/>
    <property type="evidence" value="ECO:0007669"/>
    <property type="project" value="UniProtKB-SubCell"/>
</dbReference>
<feature type="compositionally biased region" description="Basic and acidic residues" evidence="9">
    <location>
        <begin position="3753"/>
        <end position="3786"/>
    </location>
</feature>
<dbReference type="Pfam" id="PF17867">
    <property type="entry name" value="AAA_lid_7"/>
    <property type="match status" value="1"/>
</dbReference>
<dbReference type="GO" id="GO:0030687">
    <property type="term" value="C:preribosome, large subunit precursor"/>
    <property type="evidence" value="ECO:0007669"/>
    <property type="project" value="TreeGrafter"/>
</dbReference>
<feature type="compositionally biased region" description="Basic and acidic residues" evidence="9">
    <location>
        <begin position="3463"/>
        <end position="3475"/>
    </location>
</feature>
<dbReference type="Gene3D" id="3.40.50.300">
    <property type="entry name" value="P-loop containing nucleotide triphosphate hydrolases"/>
    <property type="match status" value="6"/>
</dbReference>
<evidence type="ECO:0000256" key="1">
    <source>
        <dbReference type="ARBA" id="ARBA00004604"/>
    </source>
</evidence>
<evidence type="ECO:0000256" key="2">
    <source>
        <dbReference type="ARBA" id="ARBA00004642"/>
    </source>
</evidence>
<dbReference type="InterPro" id="IPR036465">
    <property type="entry name" value="vWFA_dom_sf"/>
</dbReference>
<accession>A0AA86S2Q9</accession>
<dbReference type="GO" id="GO:0016887">
    <property type="term" value="F:ATP hydrolysis activity"/>
    <property type="evidence" value="ECO:0007669"/>
    <property type="project" value="InterPro"/>
</dbReference>
<feature type="compositionally biased region" description="Basic and acidic residues" evidence="9">
    <location>
        <begin position="3440"/>
        <end position="3450"/>
    </location>
</feature>
<comment type="caution">
    <text evidence="11">The sequence shown here is derived from an EMBL/GenBank/DDBJ whole genome shotgun (WGS) entry which is preliminary data.</text>
</comment>
<keyword evidence="13" id="KW-1185">Reference proteome</keyword>
<keyword evidence="7" id="KW-0143">Chaperone</keyword>
<evidence type="ECO:0000256" key="8">
    <source>
        <dbReference type="ARBA" id="ARBA00023242"/>
    </source>
</evidence>
<evidence type="ECO:0000313" key="11">
    <source>
        <dbReference type="EMBL" id="CAI9977015.1"/>
    </source>
</evidence>
<feature type="compositionally biased region" description="Basic and acidic residues" evidence="9">
    <location>
        <begin position="3726"/>
        <end position="3746"/>
    </location>
</feature>
<dbReference type="InterPro" id="IPR003593">
    <property type="entry name" value="AAA+_ATPase"/>
</dbReference>
<evidence type="ECO:0000256" key="6">
    <source>
        <dbReference type="ARBA" id="ARBA00022840"/>
    </source>
</evidence>
<feature type="domain" description="VWFA" evidence="10">
    <location>
        <begin position="3941"/>
        <end position="4075"/>
    </location>
</feature>
<dbReference type="GO" id="GO:0005524">
    <property type="term" value="F:ATP binding"/>
    <property type="evidence" value="ECO:0007669"/>
    <property type="project" value="UniProtKB-KW"/>
</dbReference>
<feature type="region of interest" description="Disordered" evidence="9">
    <location>
        <begin position="3438"/>
        <end position="3860"/>
    </location>
</feature>
<feature type="compositionally biased region" description="Basic and acidic residues" evidence="9">
    <location>
        <begin position="3542"/>
        <end position="3568"/>
    </location>
</feature>
<dbReference type="FunFam" id="3.40.50.300:FF:001887">
    <property type="entry name" value="Midasin"/>
    <property type="match status" value="1"/>
</dbReference>
<evidence type="ECO:0000259" key="10">
    <source>
        <dbReference type="PROSITE" id="PS50234"/>
    </source>
</evidence>
<dbReference type="Proteomes" id="UP001642409">
    <property type="component" value="Unassembled WGS sequence"/>
</dbReference>
<feature type="compositionally biased region" description="Acidic residues" evidence="9">
    <location>
        <begin position="3517"/>
        <end position="3536"/>
    </location>
</feature>
<comment type="similarity">
    <text evidence="3">Belongs to the midasin family.</text>
</comment>
<organism evidence="11">
    <name type="scientific">Hexamita inflata</name>
    <dbReference type="NCBI Taxonomy" id="28002"/>
    <lineage>
        <taxon>Eukaryota</taxon>
        <taxon>Metamonada</taxon>
        <taxon>Diplomonadida</taxon>
        <taxon>Hexamitidae</taxon>
        <taxon>Hexamitinae</taxon>
        <taxon>Hexamita</taxon>
    </lineage>
</organism>
<dbReference type="InterPro" id="IPR041190">
    <property type="entry name" value="Midasin_AAA_lid_5"/>
</dbReference>
<feature type="compositionally biased region" description="Acidic residues" evidence="9">
    <location>
        <begin position="3623"/>
        <end position="3653"/>
    </location>
</feature>
<feature type="compositionally biased region" description="Acidic residues" evidence="9">
    <location>
        <begin position="3493"/>
        <end position="3507"/>
    </location>
</feature>
<dbReference type="PANTHER" id="PTHR48103:SF2">
    <property type="entry name" value="MIDASIN"/>
    <property type="match status" value="1"/>
</dbReference>
<proteinExistence type="inferred from homology"/>
<feature type="compositionally biased region" description="Basic and acidic residues" evidence="9">
    <location>
        <begin position="3851"/>
        <end position="3860"/>
    </location>
</feature>
<dbReference type="InterPro" id="IPR040848">
    <property type="entry name" value="AAA_lid_7"/>
</dbReference>
<dbReference type="Gene3D" id="3.40.50.410">
    <property type="entry name" value="von Willebrand factor, type A domain"/>
    <property type="match status" value="1"/>
</dbReference>
<comment type="subcellular location">
    <subcellularLocation>
        <location evidence="1">Nucleus</location>
        <location evidence="1">Nucleolus</location>
    </subcellularLocation>
    <subcellularLocation>
        <location evidence="2">Nucleus</location>
        <location evidence="2">Nucleoplasm</location>
    </subcellularLocation>
</comment>
<dbReference type="PANTHER" id="PTHR48103">
    <property type="entry name" value="MIDASIN-RELATED"/>
    <property type="match status" value="1"/>
</dbReference>
<dbReference type="GO" id="GO:0000027">
    <property type="term" value="P:ribosomal large subunit assembly"/>
    <property type="evidence" value="ECO:0007669"/>
    <property type="project" value="InterPro"/>
</dbReference>
<sequence length="4140" mass="478489">MSDTIFSDEDQPVLNKLQSLFASKYPIAMVGPVASGRTTFATYYSHNVTGQAPITISLQNAQDARDIFGQYTCGQLPGQFVFHEGILLNAIRSGRVILLRNAELMQVDVFSALDIVIQALCNNQNVIQVQQQQIEIHDNFRLLMTCTEDAKLLKTNFSSRFIQIKCASFSKNKIKQILALELKDSHFNKLLEFLYELQIMPLHKLITVCRRLYFDFKNEVIVLNQQYINTQDLSTLPQQSRYIIIQEIYDAYLASLTSQQQTVIIQQLALYFKLDCFMITEYFNKYKFVTEVSLSNQQFISGRFKVPRTVKDSFQFEDLKNFALTNYTTRIIQQVVGCVCNRENVLLISSTGIGKTYTLDVIARALGNKLLIINFSGQTEISDLTGGYKPVNLTQLLNELYTLIMQLVDESMDKTVEQNKQFIQMICKSFQEENVAQFSRMSSQLIKMLQKSKADCMTLVQQNIISKATNALNQLTQFQQAQANFFFKYSDGILLQAISNGQFILLDELNLAPNEVLEYLEQILSNDDITIVDQQTNKDVCVKKHPNFRVFASMNPATDAGKKQLSQNLLSHFTVLNLEEMHDQIDLQILCESYLNNLYTDLQSIVELFIQLKQLSRTTLKTTNNQNPVYSIRLFCRALKFALYHHRSIIITRALYEGFHLYFTSNLDAQSTEIVVNLIKEKLKMASSFMFTDFMPHMDSLQFLFQSEKMLNVIDNIYFPAGPDFTNYNYNPAASILENQSIFVLTESNRQYIKIIVKALLAKTSILLEGVTSSGKSSLVLFLAKQLGYNVIRINNHENVDLQDYLGSFQPDSKTGQLKFVYGPLVRAMKTGSWVILDELNLCSSEILESLNRLLDDNGELYLAETNETIKPAPGFALFATQNPSGLVNGQYYGGRKQLSEAFKNRFVVMEIAEISVQELKFILSKRQGSKNLTPKFIELLVSICQQLKLKLSHTLASYQADLVSQQLTLRDLFRIADRLPTSLEELGMFIFMLVGEKQRSQQLKSLVIQVIRDSLKIDFSEEIIQNYYLNYSDPIIKMLSKTSSQQLQKFKNIVFTPSFIRQFALTMLALRHLENPCLIGDCGSGKTQVAELCAAVLNLPFNCINLHKNTDVSDMVGQLRPIRNRSELQNQLAQYKQLSLENPNAFYTQQINHIEQTLNQLFKWYDGPLVEAMQQGTFLLIDEISLANDAILERLNSVFETIRELTLSEKPEFAIITASNKFRVVSTMNPGGDYGKKELSPALRNRMTEIYVEAINNENEVRQIIQKRGSEKLVNNINLTDILVKFFTVVKQLSQKYCWGQNFTFSIRDLVSIFDHIQSQFTQNTIEPQHLMNSLQLCFLDGLQMRCQLDLVQCSKFQQAICKEMVEFLNYKYNNNKNIQIVLTENGLQFNNDGELQTTIKFGPKFSASNAELLMQRYNLNAPTTAYNALRVALAITNETKKPVLLESSPGVGKTTLIAMLADVCGYELVRVNLSEHIDLGDLLGSDLPVDDENCNEIRFHFIFGPVTRAIINDQWLLLDELNLASQSVLEGLNSLLDHRKELYIPEVNQIFKCGNNFRLFGAQNPYFQGGGRKQLPQSFLNRFICIYLQPLLTDDYTQIVDTLDLSDDIKKMLLSIIFQLQTECNKTFGFQGGDWEINLRDIFRIYDGMKSISRDNVAAFVRIVSIVLTYRFRNQADIQAAFNIIQNQLKEFNVDFYNQKYPLIDRSQDILKCGHIVIPTYCFSQQECSLMMQDVPLAESLMFGIQNNISVLFTTSKQQGYRADRVLYSIASLLKQKLNTISLAQSTDITDLIGQFEQLSYNQLLQQFINLVNEFFNYFYNVSFKSLKTEFDNIIIENASESNEQIHNIFCKLQALIDKYSISIQNQNEDYALRINALVTESMNITSKQNESKFVWKDGIITQAVEKGEWLYLQNVNFCQASVLDRLNSLLERGGCLYLYEQGKSEIRKVNIHKNFRIFMTYDSSFGEISRAIRNRCLEVCVDNFDFINCNLFGKQAEPHTHIDNQMICRLVQSENYLNLSQCLQIDQMMKFNMTDAALLQMLTQLFDVTPNLIEEKKFKLLNQSSSSARAFVSLFKQLDKSNNFESIIAIIQTVEFIYRLNGNIQQAVQVVLHFLDQNLTLKADSLENAIEELINKFTIKKPCANQFINQLQTLEVPFKSALDKLIFTCISESQKSDELGATLFQLCVNGEKFTEDDLRIMKMIVDGYYLQGQITQYTKSLFYQSFQRSDWVETRKQVGLANYLVTVEQNTNIIDIINKNQIKFEYGRTSYNKQSNKIEFVTFELDYLHGLVKQIVAETIPNSMTKQLLLNLSLYNSNIKEPKAILDSPCTQYCVNNLNSISKTKAVQVTQKQKDLKEIYNTMMHSSISIFENKYQSICCLLNTQEQIIQELTPNYQYKEITKELLTTNFLDITVVGIKNAIKLFQFFDPNNQLDPAQHKQNQLDAIQDIIKVVQSSLYIFAEQQIFIESRKQDNYADSFIIFQKLISHVQQYQSQHQQIESEAIKRTMIDNIFFYELQEKICQLNISDISELFTSKLDHNQIKCKLEQFRQASFMFLTQIQSNIPLMLSYFDVILPIVYSVTNILVLGSFYEHLTNQKQQLISDQFVNAYFSVSSPFIFRQYLLNEKPKLQQQLDDLVITFLKLNFTQKSDFSIEYLKNQLDFNQLAQIAAQIEQGQINEFTHYVNANSPFRTRLQSKTGADELNDQEDFDRQLNQMFDIGEGKLAQILKPDQKIEVQKIEEKAPAGIKFVTEIGRFVLECYSKNDYVHLDDNEHYQFMNAISQLMSKTIGMESIDDHNTYIMLLDLLKSSHLQLQHQTTFNASILQKIKSHTTRRSQACKNIYKYPYPGEVYQFVSTKVKLYSDRTTELIKQFEENAKLQQIQQTIELINDIQLLEQPLIKALSILEALVSLILEWNGSAPKIYQFSDELLQTLKTQITHWRRVELMSWNTFFDDIQIEQEDLSLVQWPELLIGALTAANRQVSAFSLIQSDFVQQFRQFLFYCDIGQFQIRRDLMFAISQIVLQTNYESCVNVSSLLQELYNETIELADEVEKHIIDKQKDLKSQFVNQVRLFQWDERSFYTLRMDAKKSHKLVLQILRKYNEVFQTQMVQIIKGGKGPRYVINQSRFTDKIFIENMNLIREQKFQPTNTFRIEQIDQILLNLVDFHIKKDDFNTQQLKIKGILAQLFELLQIEQFDVKAFDFNVLLQQSILYSDNIAIGHVICAAKKYIDVLGVKHADLQSNDVNKMNQIVYALLMQLFAQMPQQTIINQTNPETKQLFIQLCQSLVQCSNVIQNIFKQYISQEHDNELQETQKALLAKLNTHVKEQSSVQADDLTVISNYIALQKLIIQKLRSKHFHESIFTPLLQILNSIEQVLTTQQCIDISLVNSIQQQVYHQAQQIQIFTADTYLLYSADLIDVFACIMKSGYMSAEKPQEDKKEKEQQQQQDGTGLADAQGEKDITEQVKEENLEEDDIIGNDNDKQDQEQEEDDKDNGMDMEQDFGGQLQDVEKDEEQEEQDENDLDNDLGDESLNSEQREDQDKRGADEDDQNRKDEQEKNEEQAQDQEMVGNEDQQEEQQEISDKPEQNDIQYEQPDEDLQQYEEVQEQNVSMQTQNEEDINLSELFDEVFEEEQVQNEQDMQEESEIEKIEEIDQLFEEKQENEEEQNQEEQEISQPSIKEIELEDDEMKWNNDDDVQEKGFNQGQKQNKEEIEDEEDQKDKEDKDKENDMDMPEKEEKDQEDEKEDKKTNKKDQSLKDDKVDKEKINKRSDQKQKENEVSVDANPCDNESEAEKAEADQQNALEDSQNSQEMMADGKSNPEKIMQEDNSAVDDVQGEQIEQGSKSEPEQLEKPKNLSEILNYIKQDQVINQQANTLSERLKILLEPTLNSNLVGDFKSGKKLNLKKIIPFIASGFRKDKIWLRRTKPLKRTYKIIIAVDNSFSIQNSETVLQIIQSLAIVFKATKLAELGKICICKFGAEFQVLYEMSDVFNEQIFYQGVEKIDFTDQQSNFQHLLDGCGKIFESETFGSDQLQNILIVLSDGQVNEKQGVAESYRRLVHDLNVLPIFMLYDKKIFDQTSIQFKLDNGKRQIIRKAYLEDEYPLANYIVCGDVDNLIEILCSALVQFLQQVV</sequence>
<keyword evidence="8" id="KW-0539">Nucleus</keyword>
<dbReference type="EMBL" id="CATOUU010001176">
    <property type="protein sequence ID" value="CAI9977015.1"/>
    <property type="molecule type" value="Genomic_DNA"/>
</dbReference>
<dbReference type="SUPFAM" id="SSF52540">
    <property type="entry name" value="P-loop containing nucleoside triphosphate hydrolases"/>
    <property type="match status" value="6"/>
</dbReference>
<keyword evidence="6" id="KW-0067">ATP-binding</keyword>
<evidence type="ECO:0000313" key="13">
    <source>
        <dbReference type="Proteomes" id="UP001642409"/>
    </source>
</evidence>
<dbReference type="FunFam" id="3.40.50.300:FF:000142">
    <property type="entry name" value="Midasin"/>
    <property type="match status" value="2"/>
</dbReference>
<dbReference type="SUPFAM" id="SSF53300">
    <property type="entry name" value="vWA-like"/>
    <property type="match status" value="1"/>
</dbReference>
<feature type="compositionally biased region" description="Acidic residues" evidence="9">
    <location>
        <begin position="3668"/>
        <end position="3680"/>
    </location>
</feature>
<evidence type="ECO:0000313" key="12">
    <source>
        <dbReference type="EMBL" id="CAL6067207.1"/>
    </source>
</evidence>
<dbReference type="InterPro" id="IPR027417">
    <property type="entry name" value="P-loop_NTPase"/>
</dbReference>
<name>A0AA86S2Q9_9EUKA</name>
<dbReference type="GO" id="GO:0005730">
    <property type="term" value="C:nucleolus"/>
    <property type="evidence" value="ECO:0007669"/>
    <property type="project" value="UniProtKB-SubCell"/>
</dbReference>
<keyword evidence="5" id="KW-0547">Nucleotide-binding</keyword>
<protein>
    <recommendedName>
        <fullName evidence="4">Midasin</fullName>
    </recommendedName>
</protein>
<feature type="compositionally biased region" description="Acidic residues" evidence="9">
    <location>
        <begin position="3601"/>
        <end position="3613"/>
    </location>
</feature>
<dbReference type="EMBL" id="CAXDID020000266">
    <property type="protein sequence ID" value="CAL6067207.1"/>
    <property type="molecule type" value="Genomic_DNA"/>
</dbReference>
<dbReference type="Pfam" id="PF07728">
    <property type="entry name" value="AAA_5"/>
    <property type="match status" value="6"/>
</dbReference>
<evidence type="ECO:0000256" key="7">
    <source>
        <dbReference type="ARBA" id="ARBA00023186"/>
    </source>
</evidence>
<dbReference type="PROSITE" id="PS50234">
    <property type="entry name" value="VWFA"/>
    <property type="match status" value="1"/>
</dbReference>
<reference evidence="11" key="1">
    <citation type="submission" date="2023-06" db="EMBL/GenBank/DDBJ databases">
        <authorList>
            <person name="Kurt Z."/>
        </authorList>
    </citation>
    <scope>NUCLEOTIDE SEQUENCE</scope>
</reference>
<dbReference type="GO" id="GO:0000055">
    <property type="term" value="P:ribosomal large subunit export from nucleus"/>
    <property type="evidence" value="ECO:0007669"/>
    <property type="project" value="TreeGrafter"/>
</dbReference>
<evidence type="ECO:0000256" key="5">
    <source>
        <dbReference type="ARBA" id="ARBA00022741"/>
    </source>
</evidence>
<dbReference type="Pfam" id="PF17865">
    <property type="entry name" value="AAA_lid_5"/>
    <property type="match status" value="1"/>
</dbReference>
<evidence type="ECO:0000256" key="4">
    <source>
        <dbReference type="ARBA" id="ARBA00017143"/>
    </source>
</evidence>
<feature type="compositionally biased region" description="Basic and acidic residues" evidence="9">
    <location>
        <begin position="3654"/>
        <end position="3667"/>
    </location>
</feature>
<evidence type="ECO:0000256" key="3">
    <source>
        <dbReference type="ARBA" id="ARBA00007188"/>
    </source>
</evidence>
<gene>
    <name evidence="12" type="ORF">HINF_LOCUS52914</name>
    <name evidence="11" type="ORF">HINF_LOCUS64660</name>
</gene>
<reference evidence="12 13" key="2">
    <citation type="submission" date="2024-07" db="EMBL/GenBank/DDBJ databases">
        <authorList>
            <person name="Akdeniz Z."/>
        </authorList>
    </citation>
    <scope>NUCLEOTIDE SEQUENCE [LARGE SCALE GENOMIC DNA]</scope>
</reference>
<evidence type="ECO:0000256" key="9">
    <source>
        <dbReference type="SAM" id="MobiDB-lite"/>
    </source>
</evidence>
<feature type="compositionally biased region" description="Polar residues" evidence="9">
    <location>
        <begin position="3806"/>
        <end position="3819"/>
    </location>
</feature>